<keyword evidence="2" id="KW-1185">Reference proteome</keyword>
<dbReference type="Proteomes" id="UP001358586">
    <property type="component" value="Chromosome 4"/>
</dbReference>
<organism evidence="1 2">
    <name type="scientific">Gossypium arboreum</name>
    <name type="common">Tree cotton</name>
    <name type="synonym">Gossypium nanking</name>
    <dbReference type="NCBI Taxonomy" id="29729"/>
    <lineage>
        <taxon>Eukaryota</taxon>
        <taxon>Viridiplantae</taxon>
        <taxon>Streptophyta</taxon>
        <taxon>Embryophyta</taxon>
        <taxon>Tracheophyta</taxon>
        <taxon>Spermatophyta</taxon>
        <taxon>Magnoliopsida</taxon>
        <taxon>eudicotyledons</taxon>
        <taxon>Gunneridae</taxon>
        <taxon>Pentapetalae</taxon>
        <taxon>rosids</taxon>
        <taxon>malvids</taxon>
        <taxon>Malvales</taxon>
        <taxon>Malvaceae</taxon>
        <taxon>Malvoideae</taxon>
        <taxon>Gossypium</taxon>
    </lineage>
</organism>
<proteinExistence type="predicted"/>
<dbReference type="PANTHER" id="PTHR35046">
    <property type="entry name" value="ZINC KNUCKLE (CCHC-TYPE) FAMILY PROTEIN"/>
    <property type="match status" value="1"/>
</dbReference>
<dbReference type="PANTHER" id="PTHR35046:SF9">
    <property type="entry name" value="RNA-DIRECTED DNA POLYMERASE"/>
    <property type="match status" value="1"/>
</dbReference>
<dbReference type="EMBL" id="JARKNE010000004">
    <property type="protein sequence ID" value="KAK5836461.1"/>
    <property type="molecule type" value="Genomic_DNA"/>
</dbReference>
<protein>
    <submittedName>
        <fullName evidence="1">Uncharacterized protein</fullName>
    </submittedName>
</protein>
<gene>
    <name evidence="1" type="ORF">PVK06_012251</name>
</gene>
<evidence type="ECO:0000313" key="1">
    <source>
        <dbReference type="EMBL" id="KAK5836461.1"/>
    </source>
</evidence>
<comment type="caution">
    <text evidence="1">The sequence shown here is derived from an EMBL/GenBank/DDBJ whole genome shotgun (WGS) entry which is preliminary data.</text>
</comment>
<evidence type="ECO:0000313" key="2">
    <source>
        <dbReference type="Proteomes" id="UP001358586"/>
    </source>
</evidence>
<sequence>MTRTRSKDEEHDTPLVTMDQIKILLEELQRDFSKVLSSTSSKPTSNYFCDVKCYKCNDNGHYAHDGPNKRVMFISNNGTLTFDSENDDLDATNDVSDYDDEEEIEEVLEPHINRENFLQSYCLVVRQSFNIQVRDNSDEVQMINIFELRYLV</sequence>
<name>A0ABR0QB90_GOSAR</name>
<reference evidence="1 2" key="1">
    <citation type="submission" date="2023-03" db="EMBL/GenBank/DDBJ databases">
        <title>WGS of Gossypium arboreum.</title>
        <authorList>
            <person name="Yu D."/>
        </authorList>
    </citation>
    <scope>NUCLEOTIDE SEQUENCE [LARGE SCALE GENOMIC DNA]</scope>
    <source>
        <tissue evidence="1">Leaf</tissue>
    </source>
</reference>
<accession>A0ABR0QB90</accession>